<feature type="coiled-coil region" evidence="1">
    <location>
        <begin position="68"/>
        <end position="256"/>
    </location>
</feature>
<dbReference type="GeneID" id="127139238"/>
<accession>A0AAJ8AYW1</accession>
<evidence type="ECO:0000256" key="1">
    <source>
        <dbReference type="SAM" id="Coils"/>
    </source>
</evidence>
<name>A0AAJ8AYW1_LATCA</name>
<sequence>MESVKNKKPTEQPKHLDWASAVETQMETFPPSVQQLFQLDLGANTSQDMEIGEQSILQIPELLFHQLLDEKEQKIYLLQRGKEALNKKVDRLKVELAGVKEEKMERETELSLKIKELQEALNNERKCRMEMEASLARRAEEMAQNALAENKEETTSLKEKLAQVQEDLDKSLRQWEEEKTLLLTQKNEETSSLIKKISQAKEELNKERLQWQEERSCLLESVNVMKQALQEKEEQRQKHEEELSRRLAQLEDLVSNMPEKKPKRRSLGRRFIQIFRRTRGTQSDSDLPININ</sequence>
<evidence type="ECO:0000313" key="3">
    <source>
        <dbReference type="RefSeq" id="XP_050922625.1"/>
    </source>
</evidence>
<dbReference type="AlphaFoldDB" id="A0AAJ8AYW1"/>
<evidence type="ECO:0000313" key="2">
    <source>
        <dbReference type="Proteomes" id="UP000694890"/>
    </source>
</evidence>
<reference evidence="3" key="1">
    <citation type="submission" date="2025-08" db="UniProtKB">
        <authorList>
            <consortium name="RefSeq"/>
        </authorList>
    </citation>
    <scope>IDENTIFICATION</scope>
    <source>
        <tissue evidence="3">Brain</tissue>
    </source>
</reference>
<dbReference type="Proteomes" id="UP000694890">
    <property type="component" value="Linkage group LG24"/>
</dbReference>
<protein>
    <submittedName>
        <fullName evidence="3">Trichohyalin</fullName>
    </submittedName>
</protein>
<dbReference type="RefSeq" id="XP_050922625.1">
    <property type="nucleotide sequence ID" value="XM_051066668.1"/>
</dbReference>
<dbReference type="KEGG" id="lcf:127139238"/>
<proteinExistence type="predicted"/>
<keyword evidence="1" id="KW-0175">Coiled coil</keyword>
<gene>
    <name evidence="3" type="primary">LOC127139238</name>
</gene>
<organism evidence="2 3">
    <name type="scientific">Lates calcarifer</name>
    <name type="common">Barramundi</name>
    <name type="synonym">Holocentrus calcarifer</name>
    <dbReference type="NCBI Taxonomy" id="8187"/>
    <lineage>
        <taxon>Eukaryota</taxon>
        <taxon>Metazoa</taxon>
        <taxon>Chordata</taxon>
        <taxon>Craniata</taxon>
        <taxon>Vertebrata</taxon>
        <taxon>Euteleostomi</taxon>
        <taxon>Actinopterygii</taxon>
        <taxon>Neopterygii</taxon>
        <taxon>Teleostei</taxon>
        <taxon>Neoteleostei</taxon>
        <taxon>Acanthomorphata</taxon>
        <taxon>Carangaria</taxon>
        <taxon>Carangaria incertae sedis</taxon>
        <taxon>Centropomidae</taxon>
        <taxon>Lates</taxon>
    </lineage>
</organism>